<sequence>MSETPASGPSDDTSGAYHRACRDEHHDEPRDPVFSPQDVTRFASLFTEFMSAMQTHADSHGGREIATAVDAHLGGPAAQREPVGSTYPRWRWADVDQALDALLPGDVAGVGGSHSEGLAELIGDEFGNYSLGAVERSTFPTGHDSVRYVAMNALRFATYEGVPVIAYAHVSETMGEEHHVQVEVLAQEHAFARTVLAALDEAIVRGSGLRGQIVSLAAPSMHSPEPQTTLVFHEQPALTDEDVILPAGRLERIRATVLGMSERAHELRAAGQHLSRGVLLYGPPGTGKTHTVRYLLSQAPQTTAFILQGSSLGLIREAAETARQLQPAIIVLEDADLVAADRDFSEGERPVLFEVLDVMDGLDDDADVAFVLTTNRVDVLEEALALRPGRIDLAVPIPLPTAELRARLFARSARALPLTAAGCEAAAEAAAGTTGSFPKEAVRRAVLDAMADGADVDDARLLAAVTALRAEGEELRAAMTEDAEADGDEWDDAEWEDGEVDDDALDEDSDDEDPDGASGAHAGDSAPIVTPHAPVRAGGARGMGGAGGLLSGAESDDSDAQDVWSDPTGRARTGDGTGQRDDDLGGGVLDDELLEDGLSGEDLLDLDLEDD</sequence>
<dbReference type="InterPro" id="IPR003959">
    <property type="entry name" value="ATPase_AAA_core"/>
</dbReference>
<evidence type="ECO:0000313" key="7">
    <source>
        <dbReference type="Proteomes" id="UP000784435"/>
    </source>
</evidence>
<dbReference type="PANTHER" id="PTHR23073">
    <property type="entry name" value="26S PROTEASOME REGULATORY SUBUNIT"/>
    <property type="match status" value="1"/>
</dbReference>
<comment type="similarity">
    <text evidence="1">Belongs to the AAA ATPase family.</text>
</comment>
<dbReference type="InterPro" id="IPR027417">
    <property type="entry name" value="P-loop_NTPase"/>
</dbReference>
<gene>
    <name evidence="6" type="ORF">K8V08_13320</name>
</gene>
<feature type="region of interest" description="Disordered" evidence="4">
    <location>
        <begin position="501"/>
        <end position="596"/>
    </location>
</feature>
<dbReference type="Pfam" id="PF00004">
    <property type="entry name" value="AAA"/>
    <property type="match status" value="1"/>
</dbReference>
<feature type="compositionally biased region" description="Acidic residues" evidence="4">
    <location>
        <begin position="501"/>
        <end position="515"/>
    </location>
</feature>
<accession>A0A921MG48</accession>
<feature type="domain" description="AAA+ ATPase" evidence="5">
    <location>
        <begin position="274"/>
        <end position="401"/>
    </location>
</feature>
<protein>
    <submittedName>
        <fullName evidence="6">ATP-binding protein</fullName>
    </submittedName>
</protein>
<evidence type="ECO:0000259" key="5">
    <source>
        <dbReference type="SMART" id="SM00382"/>
    </source>
</evidence>
<feature type="compositionally biased region" description="Gly residues" evidence="4">
    <location>
        <begin position="539"/>
        <end position="550"/>
    </location>
</feature>
<name>A0A921MG48_9MICO</name>
<dbReference type="GO" id="GO:0016887">
    <property type="term" value="F:ATP hydrolysis activity"/>
    <property type="evidence" value="ECO:0007669"/>
    <property type="project" value="InterPro"/>
</dbReference>
<proteinExistence type="inferred from homology"/>
<evidence type="ECO:0000256" key="1">
    <source>
        <dbReference type="ARBA" id="ARBA00006914"/>
    </source>
</evidence>
<evidence type="ECO:0000256" key="2">
    <source>
        <dbReference type="ARBA" id="ARBA00022741"/>
    </source>
</evidence>
<dbReference type="EMBL" id="DYUK01000307">
    <property type="protein sequence ID" value="HJG81380.1"/>
    <property type="molecule type" value="Genomic_DNA"/>
</dbReference>
<dbReference type="Proteomes" id="UP000784435">
    <property type="component" value="Unassembled WGS sequence"/>
</dbReference>
<feature type="compositionally biased region" description="Low complexity" evidence="4">
    <location>
        <begin position="516"/>
        <end position="527"/>
    </location>
</feature>
<dbReference type="GO" id="GO:0005524">
    <property type="term" value="F:ATP binding"/>
    <property type="evidence" value="ECO:0007669"/>
    <property type="project" value="UniProtKB-KW"/>
</dbReference>
<organism evidence="6 7">
    <name type="scientific">Brevibacterium senegalense</name>
    <dbReference type="NCBI Taxonomy" id="1033736"/>
    <lineage>
        <taxon>Bacteria</taxon>
        <taxon>Bacillati</taxon>
        <taxon>Actinomycetota</taxon>
        <taxon>Actinomycetes</taxon>
        <taxon>Micrococcales</taxon>
        <taxon>Brevibacteriaceae</taxon>
        <taxon>Brevibacterium</taxon>
    </lineage>
</organism>
<dbReference type="SUPFAM" id="SSF52540">
    <property type="entry name" value="P-loop containing nucleoside triphosphate hydrolases"/>
    <property type="match status" value="1"/>
</dbReference>
<keyword evidence="2" id="KW-0547">Nucleotide-binding</keyword>
<dbReference type="Gene3D" id="3.40.50.300">
    <property type="entry name" value="P-loop containing nucleotide triphosphate hydrolases"/>
    <property type="match status" value="1"/>
</dbReference>
<evidence type="ECO:0000256" key="4">
    <source>
        <dbReference type="SAM" id="MobiDB-lite"/>
    </source>
</evidence>
<reference evidence="6" key="2">
    <citation type="submission" date="2021-09" db="EMBL/GenBank/DDBJ databases">
        <authorList>
            <person name="Gilroy R."/>
        </authorList>
    </citation>
    <scope>NUCLEOTIDE SEQUENCE</scope>
    <source>
        <strain evidence="6">ChiGjej5B5-7349</strain>
    </source>
</reference>
<dbReference type="CDD" id="cd19481">
    <property type="entry name" value="RecA-like_protease"/>
    <property type="match status" value="1"/>
</dbReference>
<dbReference type="InterPro" id="IPR003593">
    <property type="entry name" value="AAA+_ATPase"/>
</dbReference>
<dbReference type="AlphaFoldDB" id="A0A921MG48"/>
<evidence type="ECO:0000313" key="6">
    <source>
        <dbReference type="EMBL" id="HJG81380.1"/>
    </source>
</evidence>
<keyword evidence="3 6" id="KW-0067">ATP-binding</keyword>
<evidence type="ECO:0000256" key="3">
    <source>
        <dbReference type="ARBA" id="ARBA00022840"/>
    </source>
</evidence>
<reference evidence="6" key="1">
    <citation type="journal article" date="2021" name="PeerJ">
        <title>Extensive microbial diversity within the chicken gut microbiome revealed by metagenomics and culture.</title>
        <authorList>
            <person name="Gilroy R."/>
            <person name="Ravi A."/>
            <person name="Getino M."/>
            <person name="Pursley I."/>
            <person name="Horton D.L."/>
            <person name="Alikhan N.F."/>
            <person name="Baker D."/>
            <person name="Gharbi K."/>
            <person name="Hall N."/>
            <person name="Watson M."/>
            <person name="Adriaenssens E.M."/>
            <person name="Foster-Nyarko E."/>
            <person name="Jarju S."/>
            <person name="Secka A."/>
            <person name="Antonio M."/>
            <person name="Oren A."/>
            <person name="Chaudhuri R.R."/>
            <person name="La Ragione R."/>
            <person name="Hildebrand F."/>
            <person name="Pallen M.J."/>
        </authorList>
    </citation>
    <scope>NUCLEOTIDE SEQUENCE</scope>
    <source>
        <strain evidence="6">ChiGjej5B5-7349</strain>
    </source>
</reference>
<dbReference type="InterPro" id="IPR050221">
    <property type="entry name" value="26S_Proteasome_ATPase"/>
</dbReference>
<comment type="caution">
    <text evidence="6">The sequence shown here is derived from an EMBL/GenBank/DDBJ whole genome shotgun (WGS) entry which is preliminary data.</text>
</comment>
<dbReference type="SMART" id="SM00382">
    <property type="entry name" value="AAA"/>
    <property type="match status" value="1"/>
</dbReference>